<dbReference type="Pfam" id="PF01321">
    <property type="entry name" value="Creatinase_N"/>
    <property type="match status" value="1"/>
</dbReference>
<dbReference type="PANTHER" id="PTHR46112">
    <property type="entry name" value="AMINOPEPTIDASE"/>
    <property type="match status" value="1"/>
</dbReference>
<dbReference type="Pfam" id="PF00557">
    <property type="entry name" value="Peptidase_M24"/>
    <property type="match status" value="1"/>
</dbReference>
<dbReference type="InterPro" id="IPR000587">
    <property type="entry name" value="Creatinase_N"/>
</dbReference>
<organism evidence="3 4">
    <name type="scientific">Methanolacinia petrolearia (strain DSM 11571 / OCM 486 / SEBR 4847)</name>
    <name type="common">Methanoplanus petrolearius</name>
    <dbReference type="NCBI Taxonomy" id="679926"/>
    <lineage>
        <taxon>Archaea</taxon>
        <taxon>Methanobacteriati</taxon>
        <taxon>Methanobacteriota</taxon>
        <taxon>Stenosarchaea group</taxon>
        <taxon>Methanomicrobia</taxon>
        <taxon>Methanomicrobiales</taxon>
        <taxon>Methanomicrobiaceae</taxon>
        <taxon>Methanolacinia</taxon>
    </lineage>
</organism>
<dbReference type="OrthoDB" id="1346at2157"/>
<sequence length="397" mass="44072">MNNKVPRDELKSRMDRFRAGMNKSHPGWEMAAIFGKVNLYYFTGTMQDGVLLIPSNSDAVFWVRRSCERAVAESQFPDIRQMRSYRDAATATDDLPQTIFVETELVTLGLIERFRKHFGFIDVKSLDYVLGMVRAQKSDYEISLMEKSGKIHRRVLEERVPEIVSEGMSELDFALKLYSLMMEEGHHGVARFGMFDTEILVGQIGFGESSIYPTCFNGPGGAAGLGPAVPLLGSRERKLKHGDLIFADTGSGFHGYHTDKTMTYTFKEPLSEDAVESHNGCLEVQDRIASMLRPGAVPSEIYRDVMESLNKDFLKNFMGYGDRTVNFLGHGVGLLVDEIPVIAAGFDEPLVENMVFALEPKKGVKGVGMVGVENTFVVTPSGGRCITGTHPGLMLIE</sequence>
<gene>
    <name evidence="3" type="ordered locus">Mpet_2293</name>
</gene>
<dbReference type="Gene3D" id="3.90.230.10">
    <property type="entry name" value="Creatinase/methionine aminopeptidase superfamily"/>
    <property type="match status" value="1"/>
</dbReference>
<dbReference type="InterPro" id="IPR036005">
    <property type="entry name" value="Creatinase/aminopeptidase-like"/>
</dbReference>
<proteinExistence type="predicted"/>
<dbReference type="InterPro" id="IPR050659">
    <property type="entry name" value="Peptidase_M24B"/>
</dbReference>
<dbReference type="RefSeq" id="WP_013330217.1">
    <property type="nucleotide sequence ID" value="NC_014507.1"/>
</dbReference>
<dbReference type="GeneID" id="9744778"/>
<dbReference type="PANTHER" id="PTHR46112:SF2">
    <property type="entry name" value="XAA-PRO AMINOPEPTIDASE P-RELATED"/>
    <property type="match status" value="1"/>
</dbReference>
<dbReference type="CDD" id="cd01066">
    <property type="entry name" value="APP_MetAP"/>
    <property type="match status" value="1"/>
</dbReference>
<dbReference type="eggNOG" id="arCOG01000">
    <property type="taxonomic scope" value="Archaea"/>
</dbReference>
<name>E1RD57_METP4</name>
<dbReference type="AlphaFoldDB" id="E1RD57"/>
<dbReference type="SUPFAM" id="SSF53092">
    <property type="entry name" value="Creatinase/prolidase N-terminal domain"/>
    <property type="match status" value="1"/>
</dbReference>
<protein>
    <submittedName>
        <fullName evidence="3">Peptidase M24</fullName>
    </submittedName>
</protein>
<dbReference type="EMBL" id="CP002117">
    <property type="protein sequence ID" value="ADN37040.1"/>
    <property type="molecule type" value="Genomic_DNA"/>
</dbReference>
<dbReference type="STRING" id="679926.Mpet_2293"/>
<feature type="domain" description="Creatinase N-terminal" evidence="2">
    <location>
        <begin position="13"/>
        <end position="134"/>
    </location>
</feature>
<evidence type="ECO:0000313" key="3">
    <source>
        <dbReference type="EMBL" id="ADN37040.1"/>
    </source>
</evidence>
<dbReference type="KEGG" id="mpi:Mpet_2293"/>
<dbReference type="Proteomes" id="UP000006565">
    <property type="component" value="Chromosome"/>
</dbReference>
<dbReference type="SUPFAM" id="SSF55920">
    <property type="entry name" value="Creatinase/aminopeptidase"/>
    <property type="match status" value="1"/>
</dbReference>
<keyword evidence="4" id="KW-1185">Reference proteome</keyword>
<evidence type="ECO:0000313" key="4">
    <source>
        <dbReference type="Proteomes" id="UP000006565"/>
    </source>
</evidence>
<reference evidence="3 4" key="1">
    <citation type="journal article" date="2010" name="Stand. Genomic Sci.">
        <title>Complete genome sequence of Methanoplanus petrolearius type strain (SEBR 4847).</title>
        <authorList>
            <person name="Brambilla E."/>
            <person name="Djao O.D."/>
            <person name="Daligault H."/>
            <person name="Lapidus A."/>
            <person name="Lucas S."/>
            <person name="Hammon N."/>
            <person name="Nolan M."/>
            <person name="Tice H."/>
            <person name="Cheng J.F."/>
            <person name="Han C."/>
            <person name="Tapia R."/>
            <person name="Goodwin L."/>
            <person name="Pitluck S."/>
            <person name="Liolios K."/>
            <person name="Ivanova N."/>
            <person name="Mavromatis K."/>
            <person name="Mikhailova N."/>
            <person name="Pati A."/>
            <person name="Chen A."/>
            <person name="Palaniappan K."/>
            <person name="Land M."/>
            <person name="Hauser L."/>
            <person name="Chang Y.J."/>
            <person name="Jeffries C.D."/>
            <person name="Rohde M."/>
            <person name="Spring S."/>
            <person name="Sikorski J."/>
            <person name="Goker M."/>
            <person name="Woyke T."/>
            <person name="Bristow J."/>
            <person name="Eisen J.A."/>
            <person name="Markowitz V."/>
            <person name="Hugenholtz P."/>
            <person name="Kyrpides N.C."/>
            <person name="Klenk H.P."/>
        </authorList>
    </citation>
    <scope>NUCLEOTIDE SEQUENCE [LARGE SCALE GENOMIC DNA]</scope>
    <source>
        <strain evidence="4">DSM 11571 / OCM 486 / SEBR 4847</strain>
    </source>
</reference>
<accession>E1RD57</accession>
<dbReference type="HOGENOM" id="CLU_017266_10_0_2"/>
<dbReference type="InterPro" id="IPR000994">
    <property type="entry name" value="Pept_M24"/>
</dbReference>
<evidence type="ECO:0000259" key="2">
    <source>
        <dbReference type="Pfam" id="PF01321"/>
    </source>
</evidence>
<evidence type="ECO:0000259" key="1">
    <source>
        <dbReference type="Pfam" id="PF00557"/>
    </source>
</evidence>
<dbReference type="Gene3D" id="3.40.350.10">
    <property type="entry name" value="Creatinase/prolidase N-terminal domain"/>
    <property type="match status" value="1"/>
</dbReference>
<feature type="domain" description="Peptidase M24" evidence="1">
    <location>
        <begin position="144"/>
        <end position="379"/>
    </location>
</feature>
<dbReference type="InterPro" id="IPR029149">
    <property type="entry name" value="Creatin/AminoP/Spt16_N"/>
</dbReference>